<evidence type="ECO:0000256" key="1">
    <source>
        <dbReference type="SAM" id="MobiDB-lite"/>
    </source>
</evidence>
<sequence length="37" mass="4279">MRTPQRGNAVRDALRHKRGRRASRTECRRGASHDSCE</sequence>
<dbReference type="Proteomes" id="UP000006426">
    <property type="component" value="Chromosome"/>
</dbReference>
<proteinExistence type="predicted"/>
<name>A0AAD0LTT5_PSEAV</name>
<evidence type="ECO:0000313" key="2">
    <source>
        <dbReference type="EMBL" id="AXH54273.1"/>
    </source>
</evidence>
<evidence type="ECO:0000313" key="3">
    <source>
        <dbReference type="Proteomes" id="UP000006426"/>
    </source>
</evidence>
<gene>
    <name evidence="2" type="ORF">PLA107_002230</name>
</gene>
<feature type="compositionally biased region" description="Basic and acidic residues" evidence="1">
    <location>
        <begin position="23"/>
        <end position="37"/>
    </location>
</feature>
<dbReference type="EMBL" id="CP031225">
    <property type="protein sequence ID" value="AXH54273.1"/>
    <property type="molecule type" value="Genomic_DNA"/>
</dbReference>
<dbReference type="AntiFam" id="ANF00261">
    <property type="entry name" value="Protein of unknown function (DUF1534)"/>
</dbReference>
<reference evidence="2 3" key="1">
    <citation type="journal article" date="2011" name="PLoS Pathog.">
        <title>Dynamic evolution of pathogenicity revealed by sequencing and comparative genomics of 19 Pseudomonas syringae isolates.</title>
        <authorList>
            <person name="Baltrus D.A."/>
            <person name="Nishimura M.T."/>
            <person name="Romanchuk A."/>
            <person name="Chang J.H."/>
            <person name="Mukhtar M.S."/>
            <person name="Cherkis K."/>
            <person name="Roach J."/>
            <person name="Grant S.R."/>
            <person name="Jones C.D."/>
            <person name="Dangl J.L."/>
        </authorList>
    </citation>
    <scope>NUCLEOTIDE SEQUENCE [LARGE SCALE GENOMIC DNA]</scope>
    <source>
        <strain evidence="2 3">M301315</strain>
    </source>
</reference>
<organism evidence="2 3">
    <name type="scientific">Pseudomonas amygdali pv. lachrymans str. M301315</name>
    <dbReference type="NCBI Taxonomy" id="629260"/>
    <lineage>
        <taxon>Bacteria</taxon>
        <taxon>Pseudomonadati</taxon>
        <taxon>Pseudomonadota</taxon>
        <taxon>Gammaproteobacteria</taxon>
        <taxon>Pseudomonadales</taxon>
        <taxon>Pseudomonadaceae</taxon>
        <taxon>Pseudomonas</taxon>
        <taxon>Pseudomonas amygdali</taxon>
    </lineage>
</organism>
<accession>A0AAD0LTT5</accession>
<protein>
    <submittedName>
        <fullName evidence="2">DUF1534 domain-containing protein</fullName>
    </submittedName>
</protein>
<dbReference type="AlphaFoldDB" id="A0AAD0LTT5"/>
<feature type="region of interest" description="Disordered" evidence="1">
    <location>
        <begin position="1"/>
        <end position="37"/>
    </location>
</feature>